<protein>
    <recommendedName>
        <fullName evidence="3">Lipopolysaccharide biosynthesis protein</fullName>
    </recommendedName>
</protein>
<sequence length="338" mass="39826">MAKTIILALPYLYGLDQCIEKNLRYLGYDVINLCYDDSRSYYPTILHHIKSWLIKLFYGRAKYKEYEKSKTYSRYADDIEYKLSLLGNKKADFALCIRANVYPKSLISLIRENTKTCVNFQWDGIDSHPDILEYMEYFDRFFVFDPNDIKKYPQYALRHITNFYFDYDIPQATQSTAALFFLGGHQASRVGQIKDFIAKAKTLDLLLDFYIVAKDKRARIAFDSDPAIHYVHSSQAFSFEQNLYKVQESCVVVDFLNTVDQGLSFRSFDALRFDKKLITTNMTVVEYDFYHPNNILVWQENTTAEELAQFLALPYQPIPYEIKQKYSFSAWLKHILYS</sequence>
<reference evidence="1 2" key="1">
    <citation type="submission" date="2018-05" db="EMBL/GenBank/DDBJ databases">
        <title>Genomic Encyclopedia of Type Strains, Phase IV (KMG-IV): sequencing the most valuable type-strain genomes for metagenomic binning, comparative biology and taxonomic classification.</title>
        <authorList>
            <person name="Goeker M."/>
        </authorList>
    </citation>
    <scope>NUCLEOTIDE SEQUENCE [LARGE SCALE GENOMIC DNA]</scope>
    <source>
        <strain evidence="1 2">DSM 22999</strain>
    </source>
</reference>
<evidence type="ECO:0000313" key="2">
    <source>
        <dbReference type="Proteomes" id="UP000245909"/>
    </source>
</evidence>
<dbReference type="EMBL" id="QENU01000010">
    <property type="protein sequence ID" value="PVX33008.1"/>
    <property type="molecule type" value="Genomic_DNA"/>
</dbReference>
<dbReference type="OrthoDB" id="3251881at2"/>
<evidence type="ECO:0008006" key="3">
    <source>
        <dbReference type="Google" id="ProtNLM"/>
    </source>
</evidence>
<name>A0A2U0SNT7_9PAST</name>
<dbReference type="Proteomes" id="UP000245909">
    <property type="component" value="Unassembled WGS sequence"/>
</dbReference>
<dbReference type="AlphaFoldDB" id="A0A2U0SNT7"/>
<organism evidence="1 2">
    <name type="scientific">Alitibacter langaaensis DSM 22999</name>
    <dbReference type="NCBI Taxonomy" id="1122935"/>
    <lineage>
        <taxon>Bacteria</taxon>
        <taxon>Pseudomonadati</taxon>
        <taxon>Pseudomonadota</taxon>
        <taxon>Gammaproteobacteria</taxon>
        <taxon>Pasteurellales</taxon>
        <taxon>Pasteurellaceae</taxon>
        <taxon>Alitibacter</taxon>
    </lineage>
</organism>
<gene>
    <name evidence="1" type="ORF">C8D76_11034</name>
</gene>
<dbReference type="RefSeq" id="WP_116632121.1">
    <property type="nucleotide sequence ID" value="NZ_QENU01000010.1"/>
</dbReference>
<evidence type="ECO:0000313" key="1">
    <source>
        <dbReference type="EMBL" id="PVX33008.1"/>
    </source>
</evidence>
<keyword evidence="2" id="KW-1185">Reference proteome</keyword>
<comment type="caution">
    <text evidence="1">The sequence shown here is derived from an EMBL/GenBank/DDBJ whole genome shotgun (WGS) entry which is preliminary data.</text>
</comment>
<accession>A0A2U0SNT7</accession>
<proteinExistence type="predicted"/>